<dbReference type="Pfam" id="PF24067">
    <property type="entry name" value="Beta-prop_BT_1020"/>
    <property type="match status" value="1"/>
</dbReference>
<dbReference type="STRING" id="662367.SAMN05216167_104111"/>
<dbReference type="InterPro" id="IPR036278">
    <property type="entry name" value="Sialidase_sf"/>
</dbReference>
<dbReference type="SUPFAM" id="SSF50939">
    <property type="entry name" value="Sialidases"/>
    <property type="match status" value="1"/>
</dbReference>
<accession>A0A1I1QTC2</accession>
<sequence>MRTINFTPNPLKGTKTSGWKAPFRGLGVIIFALFFTQTHAQDTVRYVGQTLSNVDYHHGQLSPAVGVHNIQVFRANREHPELAGGTNWTYNHAPMLAYWNNTFYLQYLSNPVGEHVPPGQTLLLTSKDGYKWSTPTIIFPPYKVPDGWKKAGRPEVAKDLYAVMHQRMGFFVATNKRLLTLAFYGLVMGPKDDPNDGNGIGRVVREIYPDGKFGPIYFIRNNTSWDKLKSAYPFYTSSKDKGFVDACDELLGNTLMMQQWIEEADRNDPLISLKKDVKAFSYYHLPDNRVVGLWKHALTTISKDNGKTWQYNPLRAPGFVNSNAKIWGQKTSDGQYATVYNPSEFRWPLAVSTGKDGLNYTNLLLVNGEITSLRYGGAYKSYGPQYVRGIEEGNGTPPDGNLWVTYSMNKEDIWVSSIPVPITDEVKTHANDVFALLPAGEELKNWNIYSPLQATAQMETVGGTKALVLRDKDKFDFAKAERVIPDSKKVTVEFSIVPQQVNKGTLQIEFQDAQGNAAVRLMFDADSLFKAKVGYRDSNIQKYEAGKQYDVRIELDRDKRMFTTFVNGQSKGNRLFFAPVASFRRVVFRTGAVRRFPDADTPTDQSYDLLKAGDQDAEAVFVIKSFKTSGLQSRVE</sequence>
<feature type="domain" description="BT-1020-like N-terminal beta-propeller" evidence="2">
    <location>
        <begin position="42"/>
        <end position="276"/>
    </location>
</feature>
<protein>
    <recommendedName>
        <fullName evidence="5">BNR repeat-like domain-containing protein</fullName>
    </recommendedName>
</protein>
<proteinExistence type="predicted"/>
<dbReference type="Pfam" id="PF22585">
    <property type="entry name" value="Sialidase-like_CBM"/>
    <property type="match status" value="1"/>
</dbReference>
<dbReference type="InterPro" id="IPR054490">
    <property type="entry name" value="BT_1020-like_b-sandwich_1"/>
</dbReference>
<dbReference type="EMBL" id="FOLQ01000004">
    <property type="protein sequence ID" value="SFD25361.1"/>
    <property type="molecule type" value="Genomic_DNA"/>
</dbReference>
<gene>
    <name evidence="3" type="ORF">SAMN05216167_104111</name>
</gene>
<dbReference type="InterPro" id="IPR056425">
    <property type="entry name" value="Beta-prop_BT_1020"/>
</dbReference>
<evidence type="ECO:0008006" key="5">
    <source>
        <dbReference type="Google" id="ProtNLM"/>
    </source>
</evidence>
<evidence type="ECO:0000259" key="1">
    <source>
        <dbReference type="Pfam" id="PF22585"/>
    </source>
</evidence>
<evidence type="ECO:0000259" key="2">
    <source>
        <dbReference type="Pfam" id="PF24067"/>
    </source>
</evidence>
<dbReference type="AlphaFoldDB" id="A0A1I1QTC2"/>
<evidence type="ECO:0000313" key="4">
    <source>
        <dbReference type="Proteomes" id="UP000198598"/>
    </source>
</evidence>
<feature type="domain" description="BT-1020-like structural beta-sandwich" evidence="1">
    <location>
        <begin position="446"/>
        <end position="605"/>
    </location>
</feature>
<reference evidence="3 4" key="1">
    <citation type="submission" date="2016-10" db="EMBL/GenBank/DDBJ databases">
        <authorList>
            <person name="de Groot N.N."/>
        </authorList>
    </citation>
    <scope>NUCLEOTIDE SEQUENCE [LARGE SCALE GENOMIC DNA]</scope>
    <source>
        <strain evidence="3 4">DSM 26130</strain>
    </source>
</reference>
<name>A0A1I1QTC2_9BACT</name>
<dbReference type="RefSeq" id="WP_245776648.1">
    <property type="nucleotide sequence ID" value="NZ_FOLQ01000004.1"/>
</dbReference>
<dbReference type="Proteomes" id="UP000198598">
    <property type="component" value="Unassembled WGS sequence"/>
</dbReference>
<evidence type="ECO:0000313" key="3">
    <source>
        <dbReference type="EMBL" id="SFD25361.1"/>
    </source>
</evidence>
<keyword evidence="4" id="KW-1185">Reference proteome</keyword>
<organism evidence="3 4">
    <name type="scientific">Spirosoma endophyticum</name>
    <dbReference type="NCBI Taxonomy" id="662367"/>
    <lineage>
        <taxon>Bacteria</taxon>
        <taxon>Pseudomonadati</taxon>
        <taxon>Bacteroidota</taxon>
        <taxon>Cytophagia</taxon>
        <taxon>Cytophagales</taxon>
        <taxon>Cytophagaceae</taxon>
        <taxon>Spirosoma</taxon>
    </lineage>
</organism>